<keyword evidence="1" id="KW-0004">4Fe-4S</keyword>
<keyword evidence="2" id="KW-0479">Metal-binding</keyword>
<evidence type="ECO:0000313" key="6">
    <source>
        <dbReference type="EMBL" id="AKZ65688.1"/>
    </source>
</evidence>
<dbReference type="PROSITE" id="PS00198">
    <property type="entry name" value="4FE4S_FER_1"/>
    <property type="match status" value="2"/>
</dbReference>
<dbReference type="Proteomes" id="UP000056466">
    <property type="component" value="Chromosome"/>
</dbReference>
<dbReference type="AlphaFoldDB" id="A0A0K2BKW4"/>
<dbReference type="GO" id="GO:0046872">
    <property type="term" value="F:metal ion binding"/>
    <property type="evidence" value="ECO:0007669"/>
    <property type="project" value="UniProtKB-KW"/>
</dbReference>
<dbReference type="PANTHER" id="PTHR43687">
    <property type="entry name" value="ADENYLYLSULFATE REDUCTASE, BETA SUBUNIT"/>
    <property type="match status" value="1"/>
</dbReference>
<feature type="domain" description="4Fe-4S ferredoxin-type" evidence="5">
    <location>
        <begin position="42"/>
        <end position="71"/>
    </location>
</feature>
<dbReference type="PROSITE" id="PS51379">
    <property type="entry name" value="4FE4S_FER_2"/>
    <property type="match status" value="2"/>
</dbReference>
<dbReference type="PANTHER" id="PTHR43687:SF1">
    <property type="entry name" value="FERREDOXIN III"/>
    <property type="match status" value="1"/>
</dbReference>
<dbReference type="NCBIfam" id="TIGR01944">
    <property type="entry name" value="rnfB"/>
    <property type="match status" value="1"/>
</dbReference>
<keyword evidence="3" id="KW-0408">Iron</keyword>
<dbReference type="InterPro" id="IPR017896">
    <property type="entry name" value="4Fe4S_Fe-S-bd"/>
</dbReference>
<proteinExistence type="predicted"/>
<dbReference type="GO" id="GO:0009055">
    <property type="term" value="F:electron transfer activity"/>
    <property type="evidence" value="ECO:0007669"/>
    <property type="project" value="InterPro"/>
</dbReference>
<keyword evidence="4" id="KW-0411">Iron-sulfur</keyword>
<dbReference type="SUPFAM" id="SSF54862">
    <property type="entry name" value="4Fe-4S ferredoxins"/>
    <property type="match status" value="1"/>
</dbReference>
<sequence length="73" mass="8056">MNVKLPIIDNKEVAWINEADCIGCTKCIKVCPVKAIIGTHRTVHTVVSDLCTGCTMCIHPCPTDCVVMRKRLD</sequence>
<feature type="domain" description="4Fe-4S ferredoxin-type" evidence="5">
    <location>
        <begin position="12"/>
        <end position="41"/>
    </location>
</feature>
<evidence type="ECO:0000256" key="4">
    <source>
        <dbReference type="ARBA" id="ARBA00023014"/>
    </source>
</evidence>
<dbReference type="PATRIC" id="fig|186490.8.peg.64"/>
<dbReference type="InterPro" id="IPR050572">
    <property type="entry name" value="Fe-S_Ferredoxin"/>
</dbReference>
<dbReference type="GO" id="GO:0051539">
    <property type="term" value="F:4 iron, 4 sulfur cluster binding"/>
    <property type="evidence" value="ECO:0007669"/>
    <property type="project" value="UniProtKB-KW"/>
</dbReference>
<dbReference type="InterPro" id="IPR010207">
    <property type="entry name" value="Elect_transpt_cplx_RnfB/RsxB"/>
</dbReference>
<dbReference type="InterPro" id="IPR017900">
    <property type="entry name" value="4Fe4S_Fe_S_CS"/>
</dbReference>
<evidence type="ECO:0000256" key="1">
    <source>
        <dbReference type="ARBA" id="ARBA00022485"/>
    </source>
</evidence>
<dbReference type="KEGG" id="bcig:AB162_060"/>
<protein>
    <submittedName>
        <fullName evidence="6">Electron transport complex protein RnfB</fullName>
    </submittedName>
</protein>
<dbReference type="Pfam" id="PF14697">
    <property type="entry name" value="Fer4_21"/>
    <property type="match status" value="1"/>
</dbReference>
<evidence type="ECO:0000313" key="7">
    <source>
        <dbReference type="Proteomes" id="UP000056466"/>
    </source>
</evidence>
<reference evidence="6 7" key="1">
    <citation type="submission" date="2015-06" db="EMBL/GenBank/DDBJ databases">
        <title>Lineage-specific patterns of genome deterioration in obligate symbionts.</title>
        <authorList>
            <person name="Bennett G.M."/>
            <person name="McCutcheon J.P."/>
            <person name="McDonald B.R."/>
            <person name="Moran N.A."/>
        </authorList>
    </citation>
    <scope>NUCLEOTIDE SEQUENCE [LARGE SCALE GENOMIC DNA]</scope>
    <source>
        <strain evidence="6 7">B-GSS</strain>
    </source>
</reference>
<evidence type="ECO:0000256" key="3">
    <source>
        <dbReference type="ARBA" id="ARBA00023004"/>
    </source>
</evidence>
<gene>
    <name evidence="6" type="primary">rnfB</name>
    <name evidence="6" type="ORF">AB162_060</name>
</gene>
<keyword evidence="7" id="KW-1185">Reference proteome</keyword>
<accession>A0A0K2BKW4</accession>
<evidence type="ECO:0000259" key="5">
    <source>
        <dbReference type="PROSITE" id="PS51379"/>
    </source>
</evidence>
<dbReference type="Gene3D" id="3.30.70.20">
    <property type="match status" value="1"/>
</dbReference>
<organism evidence="6 7">
    <name type="scientific">Candidatus Palibaumannia cicadellinicola</name>
    <dbReference type="NCBI Taxonomy" id="186490"/>
    <lineage>
        <taxon>Bacteria</taxon>
        <taxon>Pseudomonadati</taxon>
        <taxon>Pseudomonadota</taxon>
        <taxon>Gammaproteobacteria</taxon>
        <taxon>Candidatus Palibaumannia</taxon>
    </lineage>
</organism>
<dbReference type="EMBL" id="CP011787">
    <property type="protein sequence ID" value="AKZ65688.1"/>
    <property type="molecule type" value="Genomic_DNA"/>
</dbReference>
<evidence type="ECO:0000256" key="2">
    <source>
        <dbReference type="ARBA" id="ARBA00022723"/>
    </source>
</evidence>
<name>A0A0K2BKW4_9GAMM</name>